<reference evidence="2" key="1">
    <citation type="submission" date="2023-08" db="EMBL/GenBank/DDBJ databases">
        <authorList>
            <person name="Chen Y."/>
            <person name="Shah S."/>
            <person name="Dougan E. K."/>
            <person name="Thang M."/>
            <person name="Chan C."/>
        </authorList>
    </citation>
    <scope>NUCLEOTIDE SEQUENCE</scope>
</reference>
<sequence length="128" mass="14204">MAEPFTETICDEGGFNGTWRDFLTSPENEGGGFVEVKEKGKKKKKKVMGGRYGVAIEEAVKAEMRGHEGAVGHVLELINEKCGHNPHGMEELMKSAERTEKKTKKCLEKGKHHKLPVWEESDSSSSSD</sequence>
<evidence type="ECO:0000313" key="3">
    <source>
        <dbReference type="Proteomes" id="UP001178507"/>
    </source>
</evidence>
<organism evidence="2 3">
    <name type="scientific">Effrenium voratum</name>
    <dbReference type="NCBI Taxonomy" id="2562239"/>
    <lineage>
        <taxon>Eukaryota</taxon>
        <taxon>Sar</taxon>
        <taxon>Alveolata</taxon>
        <taxon>Dinophyceae</taxon>
        <taxon>Suessiales</taxon>
        <taxon>Symbiodiniaceae</taxon>
        <taxon>Effrenium</taxon>
    </lineage>
</organism>
<protein>
    <submittedName>
        <fullName evidence="2">Uncharacterized protein</fullName>
    </submittedName>
</protein>
<dbReference type="AlphaFoldDB" id="A0AA36JIS3"/>
<evidence type="ECO:0000313" key="2">
    <source>
        <dbReference type="EMBL" id="CAJ1406361.1"/>
    </source>
</evidence>
<name>A0AA36JIS3_9DINO</name>
<keyword evidence="3" id="KW-1185">Reference proteome</keyword>
<dbReference type="Proteomes" id="UP001178507">
    <property type="component" value="Unassembled WGS sequence"/>
</dbReference>
<accession>A0AA36JIS3</accession>
<dbReference type="EMBL" id="CAUJNA010003627">
    <property type="protein sequence ID" value="CAJ1406361.1"/>
    <property type="molecule type" value="Genomic_DNA"/>
</dbReference>
<feature type="compositionally biased region" description="Basic and acidic residues" evidence="1">
    <location>
        <begin position="95"/>
        <end position="109"/>
    </location>
</feature>
<comment type="caution">
    <text evidence="2">The sequence shown here is derived from an EMBL/GenBank/DDBJ whole genome shotgun (WGS) entry which is preliminary data.</text>
</comment>
<gene>
    <name evidence="2" type="ORF">EVOR1521_LOCUS28345</name>
</gene>
<feature type="region of interest" description="Disordered" evidence="1">
    <location>
        <begin position="95"/>
        <end position="128"/>
    </location>
</feature>
<evidence type="ECO:0000256" key="1">
    <source>
        <dbReference type="SAM" id="MobiDB-lite"/>
    </source>
</evidence>
<proteinExistence type="predicted"/>